<proteinExistence type="predicted"/>
<protein>
    <submittedName>
        <fullName evidence="1">HK97 gp10 family phage protein</fullName>
    </submittedName>
</protein>
<dbReference type="EMBL" id="CP051428">
    <property type="protein sequence ID" value="QJC52788.1"/>
    <property type="molecule type" value="Genomic_DNA"/>
</dbReference>
<organism evidence="1 2">
    <name type="scientific">Paenibacillus albicereus</name>
    <dbReference type="NCBI Taxonomy" id="2726185"/>
    <lineage>
        <taxon>Bacteria</taxon>
        <taxon>Bacillati</taxon>
        <taxon>Bacillota</taxon>
        <taxon>Bacilli</taxon>
        <taxon>Bacillales</taxon>
        <taxon>Paenibacillaceae</taxon>
        <taxon>Paenibacillus</taxon>
    </lineage>
</organism>
<keyword evidence="2" id="KW-1185">Reference proteome</keyword>
<dbReference type="RefSeq" id="WP_168908340.1">
    <property type="nucleotide sequence ID" value="NZ_CP051428.1"/>
</dbReference>
<dbReference type="Proteomes" id="UP000502136">
    <property type="component" value="Chromosome"/>
</dbReference>
<reference evidence="1 2" key="1">
    <citation type="submission" date="2020-04" db="EMBL/GenBank/DDBJ databases">
        <title>Novel Paenibacillus strain UniB2 isolated from commercial digestive syrup.</title>
        <authorList>
            <person name="Thorat V."/>
            <person name="Kirdat K."/>
            <person name="Tiwarekar B."/>
            <person name="Yadav A."/>
        </authorList>
    </citation>
    <scope>NUCLEOTIDE SEQUENCE [LARGE SCALE GENOMIC DNA]</scope>
    <source>
        <strain evidence="1 2">UniB2</strain>
    </source>
</reference>
<sequence>MSFKIDGLDKLSKALGKAAKDKTRYDQLRYDVGKKHLDNCASEAPVSSGRLKASFKRELYKGQKEWILFVDPGETIEVGTKVWYAKMVEDGHRLIKVTRKKTKTGKIRRYKKDLGFVAGTHFTKRALERTNRDIPDMVDDFIGDLGREAGFDVS</sequence>
<dbReference type="AlphaFoldDB" id="A0A6H2H0A8"/>
<name>A0A6H2H0A8_9BACL</name>
<evidence type="ECO:0000313" key="1">
    <source>
        <dbReference type="EMBL" id="QJC52788.1"/>
    </source>
</evidence>
<gene>
    <name evidence="1" type="ORF">HGI30_15245</name>
</gene>
<evidence type="ECO:0000313" key="2">
    <source>
        <dbReference type="Proteomes" id="UP000502136"/>
    </source>
</evidence>
<accession>A0A6H2H0A8</accession>
<dbReference type="KEGG" id="palr:HGI30_15245"/>